<dbReference type="PANTHER" id="PTHR33508">
    <property type="entry name" value="UPF0056 MEMBRANE PROTEIN YHCE"/>
    <property type="match status" value="1"/>
</dbReference>
<keyword evidence="6 7" id="KW-0472">Membrane</keyword>
<evidence type="ECO:0000256" key="5">
    <source>
        <dbReference type="ARBA" id="ARBA00022989"/>
    </source>
</evidence>
<feature type="transmembrane region" description="Helical" evidence="7">
    <location>
        <begin position="44"/>
        <end position="69"/>
    </location>
</feature>
<keyword evidence="4 7" id="KW-0812">Transmembrane</keyword>
<feature type="transmembrane region" description="Helical" evidence="7">
    <location>
        <begin position="119"/>
        <end position="146"/>
    </location>
</feature>
<dbReference type="InterPro" id="IPR002771">
    <property type="entry name" value="Multi_antbiot-R_MarC"/>
</dbReference>
<dbReference type="Proteomes" id="UP000680656">
    <property type="component" value="Chromosome"/>
</dbReference>
<dbReference type="KEGG" id="mrtj:KHC33_06020"/>
<evidence type="ECO:0000313" key="8">
    <source>
        <dbReference type="EMBL" id="QVV90049.1"/>
    </source>
</evidence>
<keyword evidence="5 7" id="KW-1133">Transmembrane helix</keyword>
<reference evidence="8 9" key="1">
    <citation type="submission" date="2021-05" db="EMBL/GenBank/DDBJ databases">
        <title>A novel Methanospirillum isolate from a pyrite-forming mixed culture.</title>
        <authorList>
            <person name="Bunk B."/>
            <person name="Sproer C."/>
            <person name="Spring S."/>
            <person name="Pester M."/>
        </authorList>
    </citation>
    <scope>NUCLEOTIDE SEQUENCE [LARGE SCALE GENOMIC DNA]</scope>
    <source>
        <strain evidence="8 9">J.3.6.1-F.2.7.3</strain>
    </source>
</reference>
<feature type="transmembrane region" description="Helical" evidence="7">
    <location>
        <begin position="75"/>
        <end position="98"/>
    </location>
</feature>
<dbReference type="NCBIfam" id="TIGR00427">
    <property type="entry name" value="NAAT family transporter"/>
    <property type="match status" value="1"/>
</dbReference>
<dbReference type="RefSeq" id="WP_214420826.1">
    <property type="nucleotide sequence ID" value="NZ_CP075546.1"/>
</dbReference>
<evidence type="ECO:0000313" key="9">
    <source>
        <dbReference type="Proteomes" id="UP000680656"/>
    </source>
</evidence>
<keyword evidence="3" id="KW-1003">Cell membrane</keyword>
<evidence type="ECO:0000256" key="3">
    <source>
        <dbReference type="ARBA" id="ARBA00022475"/>
    </source>
</evidence>
<evidence type="ECO:0000256" key="1">
    <source>
        <dbReference type="ARBA" id="ARBA00004651"/>
    </source>
</evidence>
<dbReference type="PANTHER" id="PTHR33508:SF1">
    <property type="entry name" value="UPF0056 MEMBRANE PROTEIN YHCE"/>
    <property type="match status" value="1"/>
</dbReference>
<comment type="similarity">
    <text evidence="2 7">Belongs to the UPF0056 (MarC) family.</text>
</comment>
<dbReference type="GO" id="GO:0005886">
    <property type="term" value="C:plasma membrane"/>
    <property type="evidence" value="ECO:0007669"/>
    <property type="project" value="UniProtKB-SubCell"/>
</dbReference>
<evidence type="ECO:0000256" key="2">
    <source>
        <dbReference type="ARBA" id="ARBA00009784"/>
    </source>
</evidence>
<feature type="transmembrane region" description="Helical" evidence="7">
    <location>
        <begin position="6"/>
        <end position="32"/>
    </location>
</feature>
<protein>
    <recommendedName>
        <fullName evidence="7">UPF0056 membrane protein</fullName>
    </recommendedName>
</protein>
<evidence type="ECO:0000256" key="7">
    <source>
        <dbReference type="RuleBase" id="RU362048"/>
    </source>
</evidence>
<name>A0A8E7B143_9EURY</name>
<gene>
    <name evidence="8" type="ORF">KHC33_06020</name>
</gene>
<proteinExistence type="inferred from homology"/>
<sequence>MVSDIGYLVGAVGTFFAILDPFGNLPFFIAYTSSLSSYVRKKTALYLSVFIFSAMAIFLFSGQMVLSFFHISLPAFQIAGGIILFGVALSMMSGTHTITMNKVISDTGKEMLLEKNESILPTIIVPLGIPLYVGPGSIAAAILFGSNAPTETAFLGGLLVILLIVIFITLLNMSSDFIGKVFGNQGIEILVRLMGLVLAAIAVQLTLEGITGAITTMILPSLSG</sequence>
<dbReference type="AlphaFoldDB" id="A0A8E7B143"/>
<evidence type="ECO:0000256" key="4">
    <source>
        <dbReference type="ARBA" id="ARBA00022692"/>
    </source>
</evidence>
<accession>A0A8E7B143</accession>
<comment type="subcellular location">
    <subcellularLocation>
        <location evidence="1 7">Cell membrane</location>
        <topology evidence="1 7">Multi-pass membrane protein</topology>
    </subcellularLocation>
</comment>
<dbReference type="GeneID" id="65096722"/>
<feature type="transmembrane region" description="Helical" evidence="7">
    <location>
        <begin position="193"/>
        <end position="219"/>
    </location>
</feature>
<evidence type="ECO:0000256" key="6">
    <source>
        <dbReference type="ARBA" id="ARBA00023136"/>
    </source>
</evidence>
<dbReference type="Pfam" id="PF01914">
    <property type="entry name" value="MarC"/>
    <property type="match status" value="1"/>
</dbReference>
<dbReference type="EMBL" id="CP075546">
    <property type="protein sequence ID" value="QVV90049.1"/>
    <property type="molecule type" value="Genomic_DNA"/>
</dbReference>
<keyword evidence="9" id="KW-1185">Reference proteome</keyword>
<organism evidence="8 9">
    <name type="scientific">Methanospirillum purgamenti</name>
    <dbReference type="NCBI Taxonomy" id="2834276"/>
    <lineage>
        <taxon>Archaea</taxon>
        <taxon>Methanobacteriati</taxon>
        <taxon>Methanobacteriota</taxon>
        <taxon>Stenosarchaea group</taxon>
        <taxon>Methanomicrobia</taxon>
        <taxon>Methanomicrobiales</taxon>
        <taxon>Methanospirillaceae</taxon>
        <taxon>Methanospirillum</taxon>
    </lineage>
</organism>
<feature type="transmembrane region" description="Helical" evidence="7">
    <location>
        <begin position="152"/>
        <end position="172"/>
    </location>
</feature>